<keyword evidence="3" id="KW-0378">Hydrolase</keyword>
<keyword evidence="1" id="KW-0812">Transmembrane</keyword>
<evidence type="ECO:0000313" key="4">
    <source>
        <dbReference type="Proteomes" id="UP000886724"/>
    </source>
</evidence>
<dbReference type="Pfam" id="PF02517">
    <property type="entry name" value="Rce1-like"/>
    <property type="match status" value="1"/>
</dbReference>
<dbReference type="PANTHER" id="PTHR36435:SF1">
    <property type="entry name" value="CAAX AMINO TERMINAL PROTEASE FAMILY PROTEIN"/>
    <property type="match status" value="1"/>
</dbReference>
<protein>
    <submittedName>
        <fullName evidence="3">CPBP family intramembrane metalloprotease</fullName>
    </submittedName>
</protein>
<evidence type="ECO:0000259" key="2">
    <source>
        <dbReference type="Pfam" id="PF02517"/>
    </source>
</evidence>
<keyword evidence="3" id="KW-0482">Metalloprotease</keyword>
<dbReference type="InterPro" id="IPR052710">
    <property type="entry name" value="CAAX_protease"/>
</dbReference>
<keyword evidence="3" id="KW-0645">Protease</keyword>
<comment type="caution">
    <text evidence="3">The sequence shown here is derived from an EMBL/GenBank/DDBJ whole genome shotgun (WGS) entry which is preliminary data.</text>
</comment>
<accession>A0A9D1XKX2</accession>
<name>A0A9D1XKX2_9FIRM</name>
<reference evidence="3" key="2">
    <citation type="submission" date="2021-04" db="EMBL/GenBank/DDBJ databases">
        <authorList>
            <person name="Gilroy R."/>
        </authorList>
    </citation>
    <scope>NUCLEOTIDE SEQUENCE</scope>
    <source>
        <strain evidence="3">ChiGjej1B1-14440</strain>
    </source>
</reference>
<keyword evidence="1" id="KW-1133">Transmembrane helix</keyword>
<proteinExistence type="predicted"/>
<dbReference type="GO" id="GO:0080120">
    <property type="term" value="P:CAAX-box protein maturation"/>
    <property type="evidence" value="ECO:0007669"/>
    <property type="project" value="UniProtKB-ARBA"/>
</dbReference>
<feature type="transmembrane region" description="Helical" evidence="1">
    <location>
        <begin position="139"/>
        <end position="160"/>
    </location>
</feature>
<dbReference type="GO" id="GO:0004175">
    <property type="term" value="F:endopeptidase activity"/>
    <property type="evidence" value="ECO:0007669"/>
    <property type="project" value="UniProtKB-ARBA"/>
</dbReference>
<dbReference type="EMBL" id="DXET01000122">
    <property type="protein sequence ID" value="HIX81408.1"/>
    <property type="molecule type" value="Genomic_DNA"/>
</dbReference>
<reference evidence="3" key="1">
    <citation type="journal article" date="2021" name="PeerJ">
        <title>Extensive microbial diversity within the chicken gut microbiome revealed by metagenomics and culture.</title>
        <authorList>
            <person name="Gilroy R."/>
            <person name="Ravi A."/>
            <person name="Getino M."/>
            <person name="Pursley I."/>
            <person name="Horton D.L."/>
            <person name="Alikhan N.F."/>
            <person name="Baker D."/>
            <person name="Gharbi K."/>
            <person name="Hall N."/>
            <person name="Watson M."/>
            <person name="Adriaenssens E.M."/>
            <person name="Foster-Nyarko E."/>
            <person name="Jarju S."/>
            <person name="Secka A."/>
            <person name="Antonio M."/>
            <person name="Oren A."/>
            <person name="Chaudhuri R.R."/>
            <person name="La Ragione R."/>
            <person name="Hildebrand F."/>
            <person name="Pallen M.J."/>
        </authorList>
    </citation>
    <scope>NUCLEOTIDE SEQUENCE</scope>
    <source>
        <strain evidence="3">ChiGjej1B1-14440</strain>
    </source>
</reference>
<dbReference type="PANTHER" id="PTHR36435">
    <property type="entry name" value="SLR1288 PROTEIN"/>
    <property type="match status" value="1"/>
</dbReference>
<feature type="transmembrane region" description="Helical" evidence="1">
    <location>
        <begin position="21"/>
        <end position="43"/>
    </location>
</feature>
<feature type="transmembrane region" description="Helical" evidence="1">
    <location>
        <begin position="93"/>
        <end position="119"/>
    </location>
</feature>
<evidence type="ECO:0000256" key="1">
    <source>
        <dbReference type="SAM" id="Phobius"/>
    </source>
</evidence>
<sequence length="244" mass="27704">MNLIETVKLNNRQKAIGVILLFPWYLYFAPTILNFLINLYLMYISNAYSADFVNIIYNMLIGIASAIPIIFVLKDFLIENWKIFKDKFLENIIWVLTIGLVVSYGLAFVGTAIETLILGSQASDATNQVFVESLVKSNLPLMFIQSVILAPFVEEMLFRGVIFNTLRQKNKVLAHILSAFLFGLLHVYTYILAGDMTEWIKLIPYMATGLSLSYVYEKRQTIFASILLHMAKNLIAVLSIGLLI</sequence>
<keyword evidence="1" id="KW-0472">Membrane</keyword>
<evidence type="ECO:0000313" key="3">
    <source>
        <dbReference type="EMBL" id="HIX81408.1"/>
    </source>
</evidence>
<feature type="transmembrane region" description="Helical" evidence="1">
    <location>
        <begin position="172"/>
        <end position="193"/>
    </location>
</feature>
<organism evidence="3 4">
    <name type="scientific">Candidatus Erysipelatoclostridium merdavium</name>
    <dbReference type="NCBI Taxonomy" id="2838566"/>
    <lineage>
        <taxon>Bacteria</taxon>
        <taxon>Bacillati</taxon>
        <taxon>Bacillota</taxon>
        <taxon>Erysipelotrichia</taxon>
        <taxon>Erysipelotrichales</taxon>
        <taxon>Erysipelotrichales incertae sedis</taxon>
    </lineage>
</organism>
<dbReference type="GO" id="GO:0008237">
    <property type="term" value="F:metallopeptidase activity"/>
    <property type="evidence" value="ECO:0007669"/>
    <property type="project" value="UniProtKB-KW"/>
</dbReference>
<gene>
    <name evidence="3" type="ORF">H9980_05465</name>
</gene>
<feature type="transmembrane region" description="Helical" evidence="1">
    <location>
        <begin position="55"/>
        <end position="73"/>
    </location>
</feature>
<feature type="domain" description="CAAX prenyl protease 2/Lysostaphin resistance protein A-like" evidence="2">
    <location>
        <begin position="138"/>
        <end position="235"/>
    </location>
</feature>
<feature type="transmembrane region" description="Helical" evidence="1">
    <location>
        <begin position="223"/>
        <end position="243"/>
    </location>
</feature>
<dbReference type="Proteomes" id="UP000886724">
    <property type="component" value="Unassembled WGS sequence"/>
</dbReference>
<dbReference type="InterPro" id="IPR003675">
    <property type="entry name" value="Rce1/LyrA-like_dom"/>
</dbReference>
<dbReference type="AlphaFoldDB" id="A0A9D1XKX2"/>